<dbReference type="PANTHER" id="PTHR36062:SF1">
    <property type="entry name" value="OS01G0687300 PROTEIN"/>
    <property type="match status" value="1"/>
</dbReference>
<dbReference type="AlphaFoldDB" id="A0A9Q0HET4"/>
<name>A0A9Q0HET4_9MAGN</name>
<proteinExistence type="predicted"/>
<evidence type="ECO:0000313" key="1">
    <source>
        <dbReference type="EMBL" id="KAJ4964455.1"/>
    </source>
</evidence>
<dbReference type="OrthoDB" id="649277at2759"/>
<gene>
    <name evidence="1" type="ORF">NE237_024394</name>
</gene>
<dbReference type="PANTHER" id="PTHR36062">
    <property type="entry name" value="OS01G0687300 PROTEIN"/>
    <property type="match status" value="1"/>
</dbReference>
<dbReference type="Proteomes" id="UP001141806">
    <property type="component" value="Unassembled WGS sequence"/>
</dbReference>
<keyword evidence="2" id="KW-1185">Reference proteome</keyword>
<evidence type="ECO:0000313" key="2">
    <source>
        <dbReference type="Proteomes" id="UP001141806"/>
    </source>
</evidence>
<sequence length="128" mass="14652">MPRIVFLMGTKYSKMSDASASEKVNKVFSKFMNHCSSSLQDMLGKYFGKGQRDNKTMVLLKNREPSSMASVKEFLDLKYSWVQRWCHNKAAVQLPLLADVSGLPTKVINYVSRTSKTEIKVRGYYELL</sequence>
<organism evidence="1 2">
    <name type="scientific">Protea cynaroides</name>
    <dbReference type="NCBI Taxonomy" id="273540"/>
    <lineage>
        <taxon>Eukaryota</taxon>
        <taxon>Viridiplantae</taxon>
        <taxon>Streptophyta</taxon>
        <taxon>Embryophyta</taxon>
        <taxon>Tracheophyta</taxon>
        <taxon>Spermatophyta</taxon>
        <taxon>Magnoliopsida</taxon>
        <taxon>Proteales</taxon>
        <taxon>Proteaceae</taxon>
        <taxon>Protea</taxon>
    </lineage>
</organism>
<dbReference type="EMBL" id="JAMYWD010000008">
    <property type="protein sequence ID" value="KAJ4964455.1"/>
    <property type="molecule type" value="Genomic_DNA"/>
</dbReference>
<dbReference type="GO" id="GO:0010099">
    <property type="term" value="P:regulation of photomorphogenesis"/>
    <property type="evidence" value="ECO:0007669"/>
    <property type="project" value="InterPro"/>
</dbReference>
<accession>A0A9Q0HET4</accession>
<protein>
    <submittedName>
        <fullName evidence="1">Uncharacterized protein</fullName>
    </submittedName>
</protein>
<dbReference type="InterPro" id="IPR037476">
    <property type="entry name" value="PCH1"/>
</dbReference>
<reference evidence="1" key="1">
    <citation type="journal article" date="2023" name="Plant J.">
        <title>The genome of the king protea, Protea cynaroides.</title>
        <authorList>
            <person name="Chang J."/>
            <person name="Duong T.A."/>
            <person name="Schoeman C."/>
            <person name="Ma X."/>
            <person name="Roodt D."/>
            <person name="Barker N."/>
            <person name="Li Z."/>
            <person name="Van de Peer Y."/>
            <person name="Mizrachi E."/>
        </authorList>
    </citation>
    <scope>NUCLEOTIDE SEQUENCE</scope>
    <source>
        <tissue evidence="1">Young leaves</tissue>
    </source>
</reference>
<comment type="caution">
    <text evidence="1">The sequence shown here is derived from an EMBL/GenBank/DDBJ whole genome shotgun (WGS) entry which is preliminary data.</text>
</comment>